<keyword evidence="2" id="KW-1185">Reference proteome</keyword>
<evidence type="ECO:0000313" key="2">
    <source>
        <dbReference type="Proteomes" id="UP000050525"/>
    </source>
</evidence>
<reference evidence="1 2" key="1">
    <citation type="journal article" date="2012" name="Genome Biol.">
        <title>Sequencing three crocodilian genomes to illuminate the evolution of archosaurs and amniotes.</title>
        <authorList>
            <person name="St John J.A."/>
            <person name="Braun E.L."/>
            <person name="Isberg S.R."/>
            <person name="Miles L.G."/>
            <person name="Chong A.Y."/>
            <person name="Gongora J."/>
            <person name="Dalzell P."/>
            <person name="Moran C."/>
            <person name="Bed'hom B."/>
            <person name="Abzhanov A."/>
            <person name="Burgess S.C."/>
            <person name="Cooksey A.M."/>
            <person name="Castoe T.A."/>
            <person name="Crawford N.G."/>
            <person name="Densmore L.D."/>
            <person name="Drew J.C."/>
            <person name="Edwards S.V."/>
            <person name="Faircloth B.C."/>
            <person name="Fujita M.K."/>
            <person name="Greenwold M.J."/>
            <person name="Hoffmann F.G."/>
            <person name="Howard J.M."/>
            <person name="Iguchi T."/>
            <person name="Janes D.E."/>
            <person name="Khan S.Y."/>
            <person name="Kohno S."/>
            <person name="de Koning A.J."/>
            <person name="Lance S.L."/>
            <person name="McCarthy F.M."/>
            <person name="McCormack J.E."/>
            <person name="Merchant M.E."/>
            <person name="Peterson D.G."/>
            <person name="Pollock D.D."/>
            <person name="Pourmand N."/>
            <person name="Raney B.J."/>
            <person name="Roessler K.A."/>
            <person name="Sanford J.R."/>
            <person name="Sawyer R.H."/>
            <person name="Schmidt C.J."/>
            <person name="Triplett E.W."/>
            <person name="Tuberville T.D."/>
            <person name="Venegas-Anaya M."/>
            <person name="Howard J.T."/>
            <person name="Jarvis E.D."/>
            <person name="Guillette L.J.Jr."/>
            <person name="Glenn T.C."/>
            <person name="Green R.E."/>
            <person name="Ray D.A."/>
        </authorList>
    </citation>
    <scope>NUCLEOTIDE SEQUENCE [LARGE SCALE GENOMIC DNA]</scope>
    <source>
        <strain evidence="1">KSC_2009_1</strain>
    </source>
</reference>
<gene>
    <name evidence="1" type="ORF">Y1Q_0001975</name>
</gene>
<dbReference type="AlphaFoldDB" id="A0A151PGW2"/>
<accession>A0A151PGW2</accession>
<name>A0A151PGW2_ALLMI</name>
<organism evidence="1 2">
    <name type="scientific">Alligator mississippiensis</name>
    <name type="common">American alligator</name>
    <dbReference type="NCBI Taxonomy" id="8496"/>
    <lineage>
        <taxon>Eukaryota</taxon>
        <taxon>Metazoa</taxon>
        <taxon>Chordata</taxon>
        <taxon>Craniata</taxon>
        <taxon>Vertebrata</taxon>
        <taxon>Euteleostomi</taxon>
        <taxon>Archelosauria</taxon>
        <taxon>Archosauria</taxon>
        <taxon>Crocodylia</taxon>
        <taxon>Alligatoridae</taxon>
        <taxon>Alligatorinae</taxon>
        <taxon>Alligator</taxon>
    </lineage>
</organism>
<dbReference type="EMBL" id="AKHW03000257">
    <property type="protein sequence ID" value="KYO48182.1"/>
    <property type="molecule type" value="Genomic_DNA"/>
</dbReference>
<evidence type="ECO:0000313" key="1">
    <source>
        <dbReference type="EMBL" id="KYO48182.1"/>
    </source>
</evidence>
<sequence>MQEEKHSSQLVLTCPAAGESACKGGITRNQHGQLESLPTFHMEFPELQTFSFCAVNCADKVILGPT</sequence>
<comment type="caution">
    <text evidence="1">The sequence shown here is derived from an EMBL/GenBank/DDBJ whole genome shotgun (WGS) entry which is preliminary data.</text>
</comment>
<protein>
    <submittedName>
        <fullName evidence="1">Uncharacterized protein</fullName>
    </submittedName>
</protein>
<proteinExistence type="predicted"/>
<dbReference type="Proteomes" id="UP000050525">
    <property type="component" value="Unassembled WGS sequence"/>
</dbReference>